<evidence type="ECO:0000313" key="3">
    <source>
        <dbReference type="EMBL" id="CAH9101845.1"/>
    </source>
</evidence>
<feature type="transmembrane region" description="Helical" evidence="2">
    <location>
        <begin position="20"/>
        <end position="37"/>
    </location>
</feature>
<keyword evidence="4" id="KW-1185">Reference proteome</keyword>
<evidence type="ECO:0000256" key="2">
    <source>
        <dbReference type="SAM" id="Phobius"/>
    </source>
</evidence>
<name>A0AAV0DIM5_9ASTE</name>
<organism evidence="3 4">
    <name type="scientific">Cuscuta epithymum</name>
    <dbReference type="NCBI Taxonomy" id="186058"/>
    <lineage>
        <taxon>Eukaryota</taxon>
        <taxon>Viridiplantae</taxon>
        <taxon>Streptophyta</taxon>
        <taxon>Embryophyta</taxon>
        <taxon>Tracheophyta</taxon>
        <taxon>Spermatophyta</taxon>
        <taxon>Magnoliopsida</taxon>
        <taxon>eudicotyledons</taxon>
        <taxon>Gunneridae</taxon>
        <taxon>Pentapetalae</taxon>
        <taxon>asterids</taxon>
        <taxon>lamiids</taxon>
        <taxon>Solanales</taxon>
        <taxon>Convolvulaceae</taxon>
        <taxon>Cuscuteae</taxon>
        <taxon>Cuscuta</taxon>
        <taxon>Cuscuta subgen. Cuscuta</taxon>
    </lineage>
</organism>
<accession>A0AAV0DIM5</accession>
<sequence length="103" mass="11802">MTSSVPPPLKKSALLKREDYMLGGVFISISVTDIALLQGYRRTRQRTGAEGRKLERKKRKYHAGVGRNEGERERMKERGGETEREKKLKNVTCAFNLHVKTLN</sequence>
<feature type="region of interest" description="Disordered" evidence="1">
    <location>
        <begin position="45"/>
        <end position="85"/>
    </location>
</feature>
<protein>
    <submittedName>
        <fullName evidence="3">Uncharacterized protein</fullName>
    </submittedName>
</protein>
<gene>
    <name evidence="3" type="ORF">CEPIT_LOCUS15751</name>
</gene>
<reference evidence="3" key="1">
    <citation type="submission" date="2022-07" db="EMBL/GenBank/DDBJ databases">
        <authorList>
            <person name="Macas J."/>
            <person name="Novak P."/>
            <person name="Neumann P."/>
        </authorList>
    </citation>
    <scope>NUCLEOTIDE SEQUENCE</scope>
</reference>
<feature type="compositionally biased region" description="Basic and acidic residues" evidence="1">
    <location>
        <begin position="68"/>
        <end position="85"/>
    </location>
</feature>
<keyword evidence="2" id="KW-0812">Transmembrane</keyword>
<keyword evidence="2" id="KW-0472">Membrane</keyword>
<dbReference type="Proteomes" id="UP001152523">
    <property type="component" value="Unassembled WGS sequence"/>
</dbReference>
<keyword evidence="2" id="KW-1133">Transmembrane helix</keyword>
<dbReference type="AlphaFoldDB" id="A0AAV0DIM5"/>
<comment type="caution">
    <text evidence="3">The sequence shown here is derived from an EMBL/GenBank/DDBJ whole genome shotgun (WGS) entry which is preliminary data.</text>
</comment>
<evidence type="ECO:0000313" key="4">
    <source>
        <dbReference type="Proteomes" id="UP001152523"/>
    </source>
</evidence>
<dbReference type="EMBL" id="CAMAPF010000113">
    <property type="protein sequence ID" value="CAH9101845.1"/>
    <property type="molecule type" value="Genomic_DNA"/>
</dbReference>
<evidence type="ECO:0000256" key="1">
    <source>
        <dbReference type="SAM" id="MobiDB-lite"/>
    </source>
</evidence>
<proteinExistence type="predicted"/>